<evidence type="ECO:0000313" key="2">
    <source>
        <dbReference type="Proteomes" id="UP000026962"/>
    </source>
</evidence>
<evidence type="ECO:0000313" key="1">
    <source>
        <dbReference type="EnsemblPlants" id="OPUNC06G03100.1"/>
    </source>
</evidence>
<dbReference type="STRING" id="4537.A0A0E0L7W0"/>
<protein>
    <submittedName>
        <fullName evidence="1">Uncharacterized protein</fullName>
    </submittedName>
</protein>
<name>A0A0E0L7W0_ORYPU</name>
<dbReference type="eggNOG" id="ENOG502QPP1">
    <property type="taxonomic scope" value="Eukaryota"/>
</dbReference>
<reference evidence="1" key="1">
    <citation type="submission" date="2015-04" db="UniProtKB">
        <authorList>
            <consortium name="EnsemblPlants"/>
        </authorList>
    </citation>
    <scope>IDENTIFICATION</scope>
</reference>
<dbReference type="OMA" id="FEPMAWG"/>
<dbReference type="Gramene" id="OPUNC06G03100.1">
    <property type="protein sequence ID" value="OPUNC06G03100.1"/>
    <property type="gene ID" value="OPUNC06G03100"/>
</dbReference>
<accession>A0A0E0L7W0</accession>
<sequence>MASPPSPLEAITRLLADLACRRHPPPGGGRSGDSLSVAPSFSSLAAALNPHAGAASSSSSSSSSGTRVLDTLLSLMCFDPLEVDRARVDCLVRTTVSALSASVSCRVDRIDGVEMLSVGSSVAPGDCRELVHSCAALLEKLGDRDVVKAALLSSRYRCLFPLPYYREDEDSTCDMGAISSVLTRHPTYQVLPNDYTIPLRGLGAVLELQTAVVSSVLDVLFEPMAWGISMELGQKLPFSYDYFPNQHIDLLAILTGPLSCRKFVDLTSYIDSAIHLEKTTVIHSTWSNLQSHASKGSVKYNSCWSMIVNFPLWFNFATALLFHRKGSHGYLSEALSMEISSESIRDISLAHRAAMYLSWVLCPSNDDQRQMLAGNILELSHSWARNNKKGPSYVHHTSTVNHRRKLRIPTVGDTEKLLLSTNPVGSLIKEFDDRCVKFCSITAHSQVQAEELSDLPICFNFLHLWIPLGILLVSSSFVNDQDCDMLLRYISTGQVLESNELQRKTKDHIGNDSFSASCKGFTETWASAGASLVFGWLDIIVNMSAVIFECEDICDCFVNQLKSKTSPYLLKCVHSLLEVLDEASQRDFLVDLHDRLLNWNKKGQSFDGFEAFEDIILHMNKKFHFRT</sequence>
<keyword evidence="2" id="KW-1185">Reference proteome</keyword>
<dbReference type="HOGENOM" id="CLU_425411_0_0_1"/>
<dbReference type="PANTHER" id="PTHR48221">
    <property type="entry name" value="ACYL-COA SYNTHETASE FAMILY PROTEIN"/>
    <property type="match status" value="1"/>
</dbReference>
<reference evidence="1" key="2">
    <citation type="submission" date="2018-05" db="EMBL/GenBank/DDBJ databases">
        <title>OpunRS2 (Oryza punctata Reference Sequence Version 2).</title>
        <authorList>
            <person name="Zhang J."/>
            <person name="Kudrna D."/>
            <person name="Lee S."/>
            <person name="Talag J."/>
            <person name="Welchert J."/>
            <person name="Wing R.A."/>
        </authorList>
    </citation>
    <scope>NUCLEOTIDE SEQUENCE [LARGE SCALE GENOMIC DNA]</scope>
</reference>
<proteinExistence type="predicted"/>
<dbReference type="AlphaFoldDB" id="A0A0E0L7W0"/>
<dbReference type="PANTHER" id="PTHR48221:SF2">
    <property type="entry name" value="ACYL-COA SYNTHETASE FAMILY PROTEIN"/>
    <property type="match status" value="1"/>
</dbReference>
<dbReference type="Proteomes" id="UP000026962">
    <property type="component" value="Chromosome 6"/>
</dbReference>
<organism evidence="1">
    <name type="scientific">Oryza punctata</name>
    <name type="common">Red rice</name>
    <dbReference type="NCBI Taxonomy" id="4537"/>
    <lineage>
        <taxon>Eukaryota</taxon>
        <taxon>Viridiplantae</taxon>
        <taxon>Streptophyta</taxon>
        <taxon>Embryophyta</taxon>
        <taxon>Tracheophyta</taxon>
        <taxon>Spermatophyta</taxon>
        <taxon>Magnoliopsida</taxon>
        <taxon>Liliopsida</taxon>
        <taxon>Poales</taxon>
        <taxon>Poaceae</taxon>
        <taxon>BOP clade</taxon>
        <taxon>Oryzoideae</taxon>
        <taxon>Oryzeae</taxon>
        <taxon>Oryzinae</taxon>
        <taxon>Oryza</taxon>
    </lineage>
</organism>
<dbReference type="EnsemblPlants" id="OPUNC06G03100.1">
    <property type="protein sequence ID" value="OPUNC06G03100.1"/>
    <property type="gene ID" value="OPUNC06G03100"/>
</dbReference>